<dbReference type="Pfam" id="PF02518">
    <property type="entry name" value="HATPase_c"/>
    <property type="match status" value="1"/>
</dbReference>
<dbReference type="InterPro" id="IPR011712">
    <property type="entry name" value="Sig_transdc_His_kin_sub3_dim/P"/>
</dbReference>
<dbReference type="InterPro" id="IPR003594">
    <property type="entry name" value="HATPase_dom"/>
</dbReference>
<dbReference type="CDD" id="cd16917">
    <property type="entry name" value="HATPase_UhpB-NarQ-NarX-like"/>
    <property type="match status" value="1"/>
</dbReference>
<evidence type="ECO:0000256" key="5">
    <source>
        <dbReference type="ARBA" id="ARBA00022741"/>
    </source>
</evidence>
<dbReference type="Pfam" id="PF07730">
    <property type="entry name" value="HisKA_3"/>
    <property type="match status" value="1"/>
</dbReference>
<keyword evidence="9" id="KW-0812">Transmembrane</keyword>
<dbReference type="GO" id="GO:0016301">
    <property type="term" value="F:kinase activity"/>
    <property type="evidence" value="ECO:0007669"/>
    <property type="project" value="UniProtKB-KW"/>
</dbReference>
<keyword evidence="8" id="KW-0902">Two-component regulatory system</keyword>
<feature type="transmembrane region" description="Helical" evidence="9">
    <location>
        <begin position="143"/>
        <end position="159"/>
    </location>
</feature>
<evidence type="ECO:0000256" key="9">
    <source>
        <dbReference type="SAM" id="Phobius"/>
    </source>
</evidence>
<dbReference type="InterPro" id="IPR036890">
    <property type="entry name" value="HATPase_C_sf"/>
</dbReference>
<feature type="transmembrane region" description="Helical" evidence="9">
    <location>
        <begin position="117"/>
        <end position="136"/>
    </location>
</feature>
<evidence type="ECO:0000256" key="7">
    <source>
        <dbReference type="ARBA" id="ARBA00022840"/>
    </source>
</evidence>
<keyword evidence="3" id="KW-0597">Phosphoprotein</keyword>
<dbReference type="EMBL" id="CP099837">
    <property type="protein sequence ID" value="USY20794.1"/>
    <property type="molecule type" value="Genomic_DNA"/>
</dbReference>
<feature type="transmembrane region" description="Helical" evidence="9">
    <location>
        <begin position="66"/>
        <end position="84"/>
    </location>
</feature>
<keyword evidence="13" id="KW-1185">Reference proteome</keyword>
<dbReference type="Proteomes" id="UP001055940">
    <property type="component" value="Chromosome"/>
</dbReference>
<keyword evidence="4" id="KW-0808">Transferase</keyword>
<dbReference type="InterPro" id="IPR050482">
    <property type="entry name" value="Sensor_HK_TwoCompSys"/>
</dbReference>
<evidence type="ECO:0000313" key="12">
    <source>
        <dbReference type="EMBL" id="USY20794.1"/>
    </source>
</evidence>
<feature type="domain" description="Histidine kinase/HSP90-like ATPase" evidence="10">
    <location>
        <begin position="315"/>
        <end position="408"/>
    </location>
</feature>
<feature type="transmembrane region" description="Helical" evidence="9">
    <location>
        <begin position="171"/>
        <end position="189"/>
    </location>
</feature>
<keyword evidence="9" id="KW-1133">Transmembrane helix</keyword>
<reference evidence="12" key="1">
    <citation type="submission" date="2022-06" db="EMBL/GenBank/DDBJ databases">
        <authorList>
            <person name="Ping M."/>
        </authorList>
    </citation>
    <scope>NUCLEOTIDE SEQUENCE</scope>
    <source>
        <strain evidence="12">JCM11759T</strain>
    </source>
</reference>
<evidence type="ECO:0000256" key="1">
    <source>
        <dbReference type="ARBA" id="ARBA00000085"/>
    </source>
</evidence>
<proteinExistence type="predicted"/>
<comment type="catalytic activity">
    <reaction evidence="1">
        <text>ATP + protein L-histidine = ADP + protein N-phospho-L-histidine.</text>
        <dbReference type="EC" id="2.7.13.3"/>
    </reaction>
</comment>
<evidence type="ECO:0000256" key="2">
    <source>
        <dbReference type="ARBA" id="ARBA00012438"/>
    </source>
</evidence>
<sequence>MSPSWVPTRLNRLFVPDVNGFPVWAYLTALAVTLVMPLLWTLDLVTVLSAREVDDWVGPPHSRVDFAYTLSGAVCALAAGLAVWPRVGPWATLAAGSSAPLSVLAVSALLWPAPKGMFGYPLGVAEVFGMLVLLALTALRCRPWQVALVSVLCALAAYSDYLRDPFGPDPTSALLMVAVGLAPGLYLRWRQAERRAHVERVRAEERLAIARDLHDVVAHEVTGIVVQAQALRHVAERDPEAVRAVLPEIEAAGARALESMRGMVSRLREPGEAPLTAEPSEVLTALAAPASHGRPEVSVHVSGPVRELPAEVGTAVLRIAQESVTNALRYARGASRVSVVVCADSEGVRLRVRDDGWGGAGRGAGGTVGGGHGLVGMAERARILGGDLSAGPNGIGQGWTVRATIPAPRDQGNGQK</sequence>
<dbReference type="PANTHER" id="PTHR24421">
    <property type="entry name" value="NITRATE/NITRITE SENSOR PROTEIN NARX-RELATED"/>
    <property type="match status" value="1"/>
</dbReference>
<keyword evidence="7" id="KW-0067">ATP-binding</keyword>
<gene>
    <name evidence="12" type="ORF">NE857_03835</name>
</gene>
<evidence type="ECO:0000256" key="3">
    <source>
        <dbReference type="ARBA" id="ARBA00022553"/>
    </source>
</evidence>
<keyword evidence="6 12" id="KW-0418">Kinase</keyword>
<name>A0ABY5D8X6_9ACTN</name>
<evidence type="ECO:0000259" key="10">
    <source>
        <dbReference type="Pfam" id="PF02518"/>
    </source>
</evidence>
<protein>
    <recommendedName>
        <fullName evidence="2">histidine kinase</fullName>
        <ecNumber evidence="2">2.7.13.3</ecNumber>
    </recommendedName>
</protein>
<feature type="transmembrane region" description="Helical" evidence="9">
    <location>
        <begin position="21"/>
        <end position="40"/>
    </location>
</feature>
<dbReference type="Gene3D" id="1.20.5.1930">
    <property type="match status" value="1"/>
</dbReference>
<accession>A0ABY5D8X6</accession>
<dbReference type="RefSeq" id="WP_254419819.1">
    <property type="nucleotide sequence ID" value="NZ_BAAAJB010000049.1"/>
</dbReference>
<keyword evidence="9" id="KW-0472">Membrane</keyword>
<evidence type="ECO:0000256" key="6">
    <source>
        <dbReference type="ARBA" id="ARBA00022777"/>
    </source>
</evidence>
<evidence type="ECO:0000259" key="11">
    <source>
        <dbReference type="Pfam" id="PF07730"/>
    </source>
</evidence>
<keyword evidence="5" id="KW-0547">Nucleotide-binding</keyword>
<evidence type="ECO:0000313" key="13">
    <source>
        <dbReference type="Proteomes" id="UP001055940"/>
    </source>
</evidence>
<dbReference type="EC" id="2.7.13.3" evidence="2"/>
<dbReference type="PANTHER" id="PTHR24421:SF10">
    <property type="entry name" value="NITRATE_NITRITE SENSOR PROTEIN NARQ"/>
    <property type="match status" value="1"/>
</dbReference>
<feature type="domain" description="Signal transduction histidine kinase subgroup 3 dimerisation and phosphoacceptor" evidence="11">
    <location>
        <begin position="205"/>
        <end position="270"/>
    </location>
</feature>
<feature type="transmembrane region" description="Helical" evidence="9">
    <location>
        <begin position="91"/>
        <end position="111"/>
    </location>
</feature>
<evidence type="ECO:0000256" key="8">
    <source>
        <dbReference type="ARBA" id="ARBA00023012"/>
    </source>
</evidence>
<evidence type="ECO:0000256" key="4">
    <source>
        <dbReference type="ARBA" id="ARBA00022679"/>
    </source>
</evidence>
<dbReference type="SUPFAM" id="SSF55874">
    <property type="entry name" value="ATPase domain of HSP90 chaperone/DNA topoisomerase II/histidine kinase"/>
    <property type="match status" value="1"/>
</dbReference>
<organism evidence="12 13">
    <name type="scientific">Nocardiopsis exhalans</name>
    <dbReference type="NCBI Taxonomy" id="163604"/>
    <lineage>
        <taxon>Bacteria</taxon>
        <taxon>Bacillati</taxon>
        <taxon>Actinomycetota</taxon>
        <taxon>Actinomycetes</taxon>
        <taxon>Streptosporangiales</taxon>
        <taxon>Nocardiopsidaceae</taxon>
        <taxon>Nocardiopsis</taxon>
    </lineage>
</organism>
<dbReference type="Gene3D" id="3.30.565.10">
    <property type="entry name" value="Histidine kinase-like ATPase, C-terminal domain"/>
    <property type="match status" value="1"/>
</dbReference>